<evidence type="ECO:0000313" key="3">
    <source>
        <dbReference type="Proteomes" id="UP000531561"/>
    </source>
</evidence>
<feature type="chain" id="PRO_5034965334" evidence="1">
    <location>
        <begin position="17"/>
        <end position="61"/>
    </location>
</feature>
<organism evidence="2 3">
    <name type="scientific">Botrytis fragariae</name>
    <dbReference type="NCBI Taxonomy" id="1964551"/>
    <lineage>
        <taxon>Eukaryota</taxon>
        <taxon>Fungi</taxon>
        <taxon>Dikarya</taxon>
        <taxon>Ascomycota</taxon>
        <taxon>Pezizomycotina</taxon>
        <taxon>Leotiomycetes</taxon>
        <taxon>Helotiales</taxon>
        <taxon>Sclerotiniaceae</taxon>
        <taxon>Botrytis</taxon>
    </lineage>
</organism>
<dbReference type="GeneID" id="59260830"/>
<comment type="caution">
    <text evidence="2">The sequence shown here is derived from an EMBL/GenBank/DDBJ whole genome shotgun (WGS) entry which is preliminary data.</text>
</comment>
<feature type="signal peptide" evidence="1">
    <location>
        <begin position="1"/>
        <end position="16"/>
    </location>
</feature>
<keyword evidence="3" id="KW-1185">Reference proteome</keyword>
<dbReference type="Proteomes" id="UP000531561">
    <property type="component" value="Unassembled WGS sequence"/>
</dbReference>
<keyword evidence="1" id="KW-0732">Signal</keyword>
<dbReference type="RefSeq" id="XP_037198504.1">
    <property type="nucleotide sequence ID" value="XM_037337138.1"/>
</dbReference>
<protein>
    <submittedName>
        <fullName evidence="2">Uncharacterized protein</fullName>
    </submittedName>
</protein>
<gene>
    <name evidence="2" type="ORF">Bfra_006769</name>
</gene>
<evidence type="ECO:0000256" key="1">
    <source>
        <dbReference type="SAM" id="SignalP"/>
    </source>
</evidence>
<accession>A0A8H6B5Q6</accession>
<dbReference type="AlphaFoldDB" id="A0A8H6B5Q6"/>
<proteinExistence type="predicted"/>
<sequence>MVILSIWWKWKIFVLSRLPEDDVGDVVLRKDGSYSELSGVERFRTGLYGGATEEIDGGGVN</sequence>
<evidence type="ECO:0000313" key="2">
    <source>
        <dbReference type="EMBL" id="KAF5879560.1"/>
    </source>
</evidence>
<reference evidence="2 3" key="1">
    <citation type="journal article" date="2020" name="Phytopathology">
        <title>A high-quality genome resource of Botrytis fragariae, a new and rapidly spreading fungal pathogen causing strawberry gray mold in the U.S.A.</title>
        <authorList>
            <person name="Wu Y."/>
            <person name="Saski C.A."/>
            <person name="Schnabel G."/>
            <person name="Xiao S."/>
            <person name="Hu M."/>
        </authorList>
    </citation>
    <scope>NUCLEOTIDE SEQUENCE [LARGE SCALE GENOMIC DNA]</scope>
    <source>
        <strain evidence="2 3">BVB16</strain>
    </source>
</reference>
<name>A0A8H6B5Q6_9HELO</name>
<dbReference type="EMBL" id="JABFCT010000001">
    <property type="protein sequence ID" value="KAF5879560.1"/>
    <property type="molecule type" value="Genomic_DNA"/>
</dbReference>